<feature type="region of interest" description="Disordered" evidence="1">
    <location>
        <begin position="112"/>
        <end position="146"/>
    </location>
</feature>
<feature type="compositionally biased region" description="Acidic residues" evidence="1">
    <location>
        <begin position="346"/>
        <end position="355"/>
    </location>
</feature>
<feature type="region of interest" description="Disordered" evidence="1">
    <location>
        <begin position="327"/>
        <end position="361"/>
    </location>
</feature>
<proteinExistence type="predicted"/>
<dbReference type="Pfam" id="PF11001">
    <property type="entry name" value="AFUB_07903_YDR124W_hel"/>
    <property type="match status" value="1"/>
</dbReference>
<dbReference type="PANTHER" id="PTHR36102">
    <property type="entry name" value="CHROMOSOME 10, WHOLE GENOME SHOTGUN SEQUENCE"/>
    <property type="match status" value="1"/>
</dbReference>
<organism evidence="3">
    <name type="scientific">Aspergillus niger</name>
    <dbReference type="NCBI Taxonomy" id="5061"/>
    <lineage>
        <taxon>Eukaryota</taxon>
        <taxon>Fungi</taxon>
        <taxon>Dikarya</taxon>
        <taxon>Ascomycota</taxon>
        <taxon>Pezizomycotina</taxon>
        <taxon>Eurotiomycetes</taxon>
        <taxon>Eurotiomycetidae</taxon>
        <taxon>Eurotiales</taxon>
        <taxon>Aspergillaceae</taxon>
        <taxon>Aspergillus</taxon>
        <taxon>Aspergillus subgen. Circumdati</taxon>
    </lineage>
</organism>
<dbReference type="KEGG" id="ang:An03g03960"/>
<dbReference type="RefSeq" id="XP_059605214.1">
    <property type="nucleotide sequence ID" value="XM_059747042.1"/>
</dbReference>
<feature type="region of interest" description="Disordered" evidence="1">
    <location>
        <begin position="197"/>
        <end position="224"/>
    </location>
</feature>
<feature type="region of interest" description="Disordered" evidence="1">
    <location>
        <begin position="1"/>
        <end position="21"/>
    </location>
</feature>
<evidence type="ECO:0000259" key="2">
    <source>
        <dbReference type="Pfam" id="PF11001"/>
    </source>
</evidence>
<evidence type="ECO:0000256" key="1">
    <source>
        <dbReference type="SAM" id="MobiDB-lite"/>
    </source>
</evidence>
<feature type="compositionally biased region" description="Polar residues" evidence="1">
    <location>
        <begin position="132"/>
        <end position="146"/>
    </location>
</feature>
<gene>
    <name evidence="3" type="ORF">An03g03960</name>
</gene>
<accession>A0AAJ8BWN4</accession>
<name>A0AAJ8BWN4_ASPNG</name>
<dbReference type="GeneID" id="4980385"/>
<sequence length="620" mass="69266">MVFNSPLPRTGLGKRPSSAMKSDSIGWDTAPAMLPPPRTSINLPYAHYALIYLDNMGRLRVAESPSIRDNHATIFTSEVRESFLEILGARVGYQKPLLQSINPAALSYDRSDDASCHRHGKRRRLHVESPAPVTQNSRSEFPSSPSGAAVNRIALEVGDADRLEQYYTISLRHFQQVNCRVVAKAFIKFIEPRKQVRHPYNGGRPKPGAPPGTKGDPEKTKPEWWPAGVVHREPDHLKKEGKSLTYRLFTDHLYLQSITERVDLLVHIVRKLGRIGVTADKLLEIAFDCRRQLKEQEKFTIIEEIFKAELLLDASTLVYVMDREAHPKGDKDADSVAGPEAKIEPEEPAEAEEEVATPTPSVEEIDAAFITDSSDMPVPHTMPLREGRDPLFPLPESLNFGEPARQDQSFFTSSTDYPGNYSSALIETPATQGLITPIEETTSFEYLTQAPFPDASTAEHHAAAVPMQHSVSQYNHWAPSFREELFSPLEYGSAAGHALPEPRMHYPLGFASPAEEMHGMPDFSRDHHAYMEQMSSRGPLFRTGKQEDNGRDPTADFVSKGAWALMEKTKYSRLVDATKGAGLREVRSTPTLNLQTVCITKYGVGKVLSSCQWLEVEERQ</sequence>
<dbReference type="PANTHER" id="PTHR36102:SF5">
    <property type="entry name" value="YDR124W-LIKE HELICAL BUNDLE DOMAIN-CONTAINING PROTEIN"/>
    <property type="match status" value="1"/>
</dbReference>
<dbReference type="InterPro" id="IPR047092">
    <property type="entry name" value="AFUB_07903/YDR124W-like_hel"/>
</dbReference>
<reference evidence="3" key="1">
    <citation type="submission" date="2025-02" db="EMBL/GenBank/DDBJ databases">
        <authorList>
            <consortium name="NCBI Genome Project"/>
        </authorList>
    </citation>
    <scope>NUCLEOTIDE SEQUENCE</scope>
</reference>
<protein>
    <recommendedName>
        <fullName evidence="2">Subtelomeric hrmA-associated cluster protein AFUB-079030/YDR124W-like helical bundle domain-containing protein</fullName>
    </recommendedName>
</protein>
<dbReference type="VEuPathDB" id="FungiDB:An03g03960"/>
<feature type="domain" description="Subtelomeric hrmA-associated cluster protein AFUB-079030/YDR124W-like helical bundle" evidence="2">
    <location>
        <begin position="157"/>
        <end position="307"/>
    </location>
</feature>
<reference evidence="3" key="2">
    <citation type="submission" date="2025-08" db="UniProtKB">
        <authorList>
            <consortium name="RefSeq"/>
        </authorList>
    </citation>
    <scope>IDENTIFICATION</scope>
</reference>
<dbReference type="InterPro" id="IPR021264">
    <property type="entry name" value="AFUB_079030/YDR124W-like"/>
</dbReference>
<evidence type="ECO:0000313" key="3">
    <source>
        <dbReference type="RefSeq" id="XP_059605214.1"/>
    </source>
</evidence>
<dbReference type="AlphaFoldDB" id="A0AAJ8BWN4"/>